<keyword evidence="6" id="KW-1185">Reference proteome</keyword>
<dbReference type="OrthoDB" id="1932717at2759"/>
<dbReference type="Proteomes" id="UP000825935">
    <property type="component" value="Chromosome 3"/>
</dbReference>
<organism evidence="5 6">
    <name type="scientific">Ceratopteris richardii</name>
    <name type="common">Triangle waterfern</name>
    <dbReference type="NCBI Taxonomy" id="49495"/>
    <lineage>
        <taxon>Eukaryota</taxon>
        <taxon>Viridiplantae</taxon>
        <taxon>Streptophyta</taxon>
        <taxon>Embryophyta</taxon>
        <taxon>Tracheophyta</taxon>
        <taxon>Polypodiopsida</taxon>
        <taxon>Polypodiidae</taxon>
        <taxon>Polypodiales</taxon>
        <taxon>Pteridineae</taxon>
        <taxon>Pteridaceae</taxon>
        <taxon>Parkerioideae</taxon>
        <taxon>Ceratopteris</taxon>
    </lineage>
</organism>
<accession>A0A8T2V6B6</accession>
<dbReference type="PANTHER" id="PTHR47208">
    <property type="entry name" value="OS02G0174800 PROTEIN"/>
    <property type="match status" value="1"/>
</dbReference>
<gene>
    <name evidence="5" type="ORF">KP509_03G102400</name>
</gene>
<dbReference type="AlphaFoldDB" id="A0A8T2V6B6"/>
<evidence type="ECO:0000313" key="5">
    <source>
        <dbReference type="EMBL" id="KAH7442750.1"/>
    </source>
</evidence>
<evidence type="ECO:0000256" key="2">
    <source>
        <dbReference type="ARBA" id="ARBA00022723"/>
    </source>
</evidence>
<evidence type="ECO:0000313" key="6">
    <source>
        <dbReference type="Proteomes" id="UP000825935"/>
    </source>
</evidence>
<dbReference type="GO" id="GO:0046872">
    <property type="term" value="F:metal ion binding"/>
    <property type="evidence" value="ECO:0007669"/>
    <property type="project" value="UniProtKB-KW"/>
</dbReference>
<dbReference type="InterPro" id="IPR007650">
    <property type="entry name" value="Zf-FLZ_dom"/>
</dbReference>
<name>A0A8T2V6B6_CERRI</name>
<reference evidence="5" key="1">
    <citation type="submission" date="2021-08" db="EMBL/GenBank/DDBJ databases">
        <title>WGS assembly of Ceratopteris richardii.</title>
        <authorList>
            <person name="Marchant D.B."/>
            <person name="Chen G."/>
            <person name="Jenkins J."/>
            <person name="Shu S."/>
            <person name="Leebens-Mack J."/>
            <person name="Grimwood J."/>
            <person name="Schmutz J."/>
            <person name="Soltis P."/>
            <person name="Soltis D."/>
            <person name="Chen Z.-H."/>
        </authorList>
    </citation>
    <scope>NUCLEOTIDE SEQUENCE</scope>
    <source>
        <strain evidence="5">Whitten #5841</strain>
        <tissue evidence="5">Leaf</tissue>
    </source>
</reference>
<evidence type="ECO:0000256" key="1">
    <source>
        <dbReference type="ARBA" id="ARBA00009374"/>
    </source>
</evidence>
<feature type="domain" description="FLZ-type" evidence="4">
    <location>
        <begin position="339"/>
        <end position="383"/>
    </location>
</feature>
<dbReference type="PROSITE" id="PS51795">
    <property type="entry name" value="ZF_FLZ"/>
    <property type="match status" value="1"/>
</dbReference>
<sequence length="387" mass="42851">MRDKQTCLPRTVSSRSLLISSDVSDVQPSSFCDNVVPSGQCSRSEVRSPCKIVVGFDVGPQKKCLMDACLSPRSILDTSTALCTHDRQQAVVRSNRSGLGCLLAAKSCGEENVRLATSTEIANGDSLRQRERDQEMRLARCTDFHSQLPEKMSTWPLEVCSFGPPDSDFCACSEKVLRIGMQNSEVENKQSAADIGPQIESSMILTGDHNVILPDALPKALKRVTEISVNENEDVSSAQKFAVKKHARSPVYEEVRSSLSTSSTRVCNDETVLVPVRTSRMHISYFRKCDSPRRHGVTSEELVYKHTHLNAEEGRACPSIFSASSPPPRALSPPRASAGFLEVCNGCGRSLHPWKDIFMYRGDQSFCSAECRYQRILLDERNQRTGK</sequence>
<evidence type="ECO:0000259" key="4">
    <source>
        <dbReference type="PROSITE" id="PS51795"/>
    </source>
</evidence>
<proteinExistence type="inferred from homology"/>
<dbReference type="InterPro" id="IPR044604">
    <property type="entry name" value="FLZ12/13/14"/>
</dbReference>
<dbReference type="Pfam" id="PF04570">
    <property type="entry name" value="zf-FLZ"/>
    <property type="match status" value="1"/>
</dbReference>
<comment type="similarity">
    <text evidence="1">Belongs to the FLZ family.</text>
</comment>
<protein>
    <recommendedName>
        <fullName evidence="4">FLZ-type domain-containing protein</fullName>
    </recommendedName>
</protein>
<comment type="caution">
    <text evidence="5">The sequence shown here is derived from an EMBL/GenBank/DDBJ whole genome shotgun (WGS) entry which is preliminary data.</text>
</comment>
<keyword evidence="2" id="KW-0479">Metal-binding</keyword>
<feature type="zinc finger region" description="FLZ-type" evidence="3">
    <location>
        <begin position="339"/>
        <end position="383"/>
    </location>
</feature>
<evidence type="ECO:0000256" key="3">
    <source>
        <dbReference type="PROSITE-ProRule" id="PRU01131"/>
    </source>
</evidence>
<dbReference type="PANTHER" id="PTHR47208:SF1">
    <property type="entry name" value="OS02G0174800 PROTEIN"/>
    <property type="match status" value="1"/>
</dbReference>
<dbReference type="EMBL" id="CM035408">
    <property type="protein sequence ID" value="KAH7442750.1"/>
    <property type="molecule type" value="Genomic_DNA"/>
</dbReference>